<dbReference type="Pfam" id="PF00795">
    <property type="entry name" value="CN_hydrolase"/>
    <property type="match status" value="1"/>
</dbReference>
<accession>A0ABV8F2U0</accession>
<dbReference type="RefSeq" id="WP_386191747.1">
    <property type="nucleotide sequence ID" value="NZ_JBHSBC010000022.1"/>
</dbReference>
<evidence type="ECO:0000313" key="4">
    <source>
        <dbReference type="EMBL" id="MFC3982977.1"/>
    </source>
</evidence>
<reference evidence="5" key="1">
    <citation type="journal article" date="2019" name="Int. J. Syst. Evol. Microbiol.">
        <title>The Global Catalogue of Microorganisms (GCM) 10K type strain sequencing project: providing services to taxonomists for standard genome sequencing and annotation.</title>
        <authorList>
            <consortium name="The Broad Institute Genomics Platform"/>
            <consortium name="The Broad Institute Genome Sequencing Center for Infectious Disease"/>
            <person name="Wu L."/>
            <person name="Ma J."/>
        </authorList>
    </citation>
    <scope>NUCLEOTIDE SEQUENCE [LARGE SCALE GENOMIC DNA]</scope>
    <source>
        <strain evidence="5">TBRC 7912</strain>
    </source>
</reference>
<dbReference type="PANTHER" id="PTHR23088">
    <property type="entry name" value="NITRILASE-RELATED"/>
    <property type="match status" value="1"/>
</dbReference>
<keyword evidence="5" id="KW-1185">Reference proteome</keyword>
<name>A0ABV8F2U0_9ACTN</name>
<evidence type="ECO:0000256" key="2">
    <source>
        <dbReference type="ARBA" id="ARBA00022801"/>
    </source>
</evidence>
<sequence>MRVALAQMSSGPDRDANLDRMAATLDRAADAGAELLLLPEACAYRGAPSPGLVEERDGPTLSRLRSAAAARGLAVLVGGMWLASGEEARPYNAAVFVGSTGRIVAEYRKVHLFRLATAEVTEDEGEYTTPGDHLVTVDYRGLSFGLSICYDLRFPELYRSLARSGADVLCVPSNFSALTGAAHWEPLLRARAIENLCYVLAPAQEGVGDDGFAAFGQSMAVDPWGRVLARAEEGTEFVTVDLDPATLGRARAALNAPNETAPAVYDRPVARERADG</sequence>
<evidence type="ECO:0000313" key="5">
    <source>
        <dbReference type="Proteomes" id="UP001595698"/>
    </source>
</evidence>
<evidence type="ECO:0000259" key="3">
    <source>
        <dbReference type="PROSITE" id="PS50263"/>
    </source>
</evidence>
<dbReference type="Gene3D" id="3.60.110.10">
    <property type="entry name" value="Carbon-nitrogen hydrolase"/>
    <property type="match status" value="1"/>
</dbReference>
<dbReference type="InterPro" id="IPR003010">
    <property type="entry name" value="C-N_Hydrolase"/>
</dbReference>
<dbReference type="GO" id="GO:0016787">
    <property type="term" value="F:hydrolase activity"/>
    <property type="evidence" value="ECO:0007669"/>
    <property type="project" value="UniProtKB-KW"/>
</dbReference>
<comment type="caution">
    <text evidence="4">The sequence shown here is derived from an EMBL/GenBank/DDBJ whole genome shotgun (WGS) entry which is preliminary data.</text>
</comment>
<dbReference type="CDD" id="cd07572">
    <property type="entry name" value="nit"/>
    <property type="match status" value="1"/>
</dbReference>
<evidence type="ECO:0000256" key="1">
    <source>
        <dbReference type="ARBA" id="ARBA00010613"/>
    </source>
</evidence>
<dbReference type="InterPro" id="IPR001110">
    <property type="entry name" value="UPF0012_CS"/>
</dbReference>
<proteinExistence type="inferred from homology"/>
<dbReference type="InterPro" id="IPR045254">
    <property type="entry name" value="Nit1/2_C-N_Hydrolase"/>
</dbReference>
<gene>
    <name evidence="4" type="ORF">ACFOYY_22775</name>
</gene>
<dbReference type="Proteomes" id="UP001595698">
    <property type="component" value="Unassembled WGS sequence"/>
</dbReference>
<dbReference type="InterPro" id="IPR036526">
    <property type="entry name" value="C-N_Hydrolase_sf"/>
</dbReference>
<feature type="domain" description="CN hydrolase" evidence="3">
    <location>
        <begin position="1"/>
        <end position="244"/>
    </location>
</feature>
<dbReference type="SUPFAM" id="SSF56317">
    <property type="entry name" value="Carbon-nitrogen hydrolase"/>
    <property type="match status" value="1"/>
</dbReference>
<dbReference type="PANTHER" id="PTHR23088:SF27">
    <property type="entry name" value="DEAMINATED GLUTATHIONE AMIDASE"/>
    <property type="match status" value="1"/>
</dbReference>
<protein>
    <submittedName>
        <fullName evidence="4">Carbon-nitrogen hydrolase family protein</fullName>
    </submittedName>
</protein>
<dbReference type="EMBL" id="JBHSBC010000022">
    <property type="protein sequence ID" value="MFC3982977.1"/>
    <property type="molecule type" value="Genomic_DNA"/>
</dbReference>
<dbReference type="PROSITE" id="PS50263">
    <property type="entry name" value="CN_HYDROLASE"/>
    <property type="match status" value="1"/>
</dbReference>
<comment type="similarity">
    <text evidence="1">Belongs to the carbon-nitrogen hydrolase superfamily. NIT1/NIT2 family.</text>
</comment>
<dbReference type="PROSITE" id="PS01227">
    <property type="entry name" value="UPF0012"/>
    <property type="match status" value="1"/>
</dbReference>
<organism evidence="4 5">
    <name type="scientific">Streptosporangium jomthongense</name>
    <dbReference type="NCBI Taxonomy" id="1193683"/>
    <lineage>
        <taxon>Bacteria</taxon>
        <taxon>Bacillati</taxon>
        <taxon>Actinomycetota</taxon>
        <taxon>Actinomycetes</taxon>
        <taxon>Streptosporangiales</taxon>
        <taxon>Streptosporangiaceae</taxon>
        <taxon>Streptosporangium</taxon>
    </lineage>
</organism>
<keyword evidence="2 4" id="KW-0378">Hydrolase</keyword>